<accession>A0A915KPR2</accession>
<evidence type="ECO:0000313" key="1">
    <source>
        <dbReference type="Proteomes" id="UP000887565"/>
    </source>
</evidence>
<sequence>MDADKTHEGAVALNLTVRCPEKSAEIKKRFDENFGTVLSHRISDDIVNELLICLPYKPPNMSDFNILVQDRLSKLHDYLSLICNNSSATREKEEYKKKIVQNDSPQTLKCGVQEIMDKIVKI</sequence>
<dbReference type="AlphaFoldDB" id="A0A915KPR2"/>
<dbReference type="WBParaSite" id="nRc.2.0.1.t40449-RA">
    <property type="protein sequence ID" value="nRc.2.0.1.t40449-RA"/>
    <property type="gene ID" value="nRc.2.0.1.g40449"/>
</dbReference>
<proteinExistence type="predicted"/>
<evidence type="ECO:0000313" key="2">
    <source>
        <dbReference type="WBParaSite" id="nRc.2.0.1.t40449-RA"/>
    </source>
</evidence>
<keyword evidence="1" id="KW-1185">Reference proteome</keyword>
<organism evidence="1 2">
    <name type="scientific">Romanomermis culicivorax</name>
    <name type="common">Nematode worm</name>
    <dbReference type="NCBI Taxonomy" id="13658"/>
    <lineage>
        <taxon>Eukaryota</taxon>
        <taxon>Metazoa</taxon>
        <taxon>Ecdysozoa</taxon>
        <taxon>Nematoda</taxon>
        <taxon>Enoplea</taxon>
        <taxon>Dorylaimia</taxon>
        <taxon>Mermithida</taxon>
        <taxon>Mermithoidea</taxon>
        <taxon>Mermithidae</taxon>
        <taxon>Romanomermis</taxon>
    </lineage>
</organism>
<protein>
    <submittedName>
        <fullName evidence="2">Uncharacterized protein</fullName>
    </submittedName>
</protein>
<name>A0A915KPR2_ROMCU</name>
<dbReference type="Proteomes" id="UP000887565">
    <property type="component" value="Unplaced"/>
</dbReference>
<reference evidence="2" key="1">
    <citation type="submission" date="2022-11" db="UniProtKB">
        <authorList>
            <consortium name="WormBaseParasite"/>
        </authorList>
    </citation>
    <scope>IDENTIFICATION</scope>
</reference>